<dbReference type="RefSeq" id="WP_152125423.1">
    <property type="nucleotide sequence ID" value="NZ_WELI01000006.1"/>
</dbReference>
<dbReference type="InterPro" id="IPR005467">
    <property type="entry name" value="His_kinase_dom"/>
</dbReference>
<evidence type="ECO:0000313" key="6">
    <source>
        <dbReference type="Proteomes" id="UP000488299"/>
    </source>
</evidence>
<dbReference type="InterPro" id="IPR010559">
    <property type="entry name" value="Sig_transdc_His_kin_internal"/>
</dbReference>
<dbReference type="Gene3D" id="3.30.565.10">
    <property type="entry name" value="Histidine kinase-like ATPase, C-terminal domain"/>
    <property type="match status" value="1"/>
</dbReference>
<keyword evidence="5" id="KW-0418">Kinase</keyword>
<name>A0A7J5TXH1_9BACT</name>
<dbReference type="Pfam" id="PF06580">
    <property type="entry name" value="His_kinase"/>
    <property type="match status" value="1"/>
</dbReference>
<evidence type="ECO:0000256" key="2">
    <source>
        <dbReference type="ARBA" id="ARBA00012438"/>
    </source>
</evidence>
<evidence type="ECO:0000259" key="4">
    <source>
        <dbReference type="PROSITE" id="PS50109"/>
    </source>
</evidence>
<dbReference type="GO" id="GO:0016020">
    <property type="term" value="C:membrane"/>
    <property type="evidence" value="ECO:0007669"/>
    <property type="project" value="InterPro"/>
</dbReference>
<gene>
    <name evidence="5" type="ORF">F5984_17110</name>
</gene>
<keyword evidence="5" id="KW-0808">Transferase</keyword>
<sequence>MNWNRTLLWGITLRQLALILSFYSVAALLYNLALCISERPWSQDSLWVDFWQGLPRIGLDYLCKLAFTLPVWYVLFVRLRHVPLVRRVGLHLLFLPLYIVGWQVVYYTISDGLGLGRLRGTGIVWDTYISTLFYLVQFGIFHAYSYYRDHQRHRIREAELRELAVQSELSALKAQLNPHFLYNVFNTISASVPPEQEHTRELLADLSDMFRYQVRASRTEWVPVQDELTFVRKYLDLETARFGDRLQVRLDVPDEVLNLAIPPMLLQPIVENSVKHGISPLIEGGEVRVSLHREANALLVEIADTGAGMRTSVGAGQGVGLANTRLRLEKMFGGELTVMANEPQGTRVAFRVPLRLMAGEVQKTDGQPATQFVVNP</sequence>
<dbReference type="SMART" id="SM00387">
    <property type="entry name" value="HATPase_c"/>
    <property type="match status" value="1"/>
</dbReference>
<keyword evidence="3" id="KW-1133">Transmembrane helix</keyword>
<dbReference type="PROSITE" id="PS50109">
    <property type="entry name" value="HIS_KIN"/>
    <property type="match status" value="1"/>
</dbReference>
<comment type="catalytic activity">
    <reaction evidence="1">
        <text>ATP + protein L-histidine = ADP + protein N-phospho-L-histidine.</text>
        <dbReference type="EC" id="2.7.13.3"/>
    </reaction>
</comment>
<comment type="caution">
    <text evidence="5">The sequence shown here is derived from an EMBL/GenBank/DDBJ whole genome shotgun (WGS) entry which is preliminary data.</text>
</comment>
<dbReference type="Pfam" id="PF02518">
    <property type="entry name" value="HATPase_c"/>
    <property type="match status" value="1"/>
</dbReference>
<dbReference type="Proteomes" id="UP000488299">
    <property type="component" value="Unassembled WGS sequence"/>
</dbReference>
<proteinExistence type="predicted"/>
<feature type="transmembrane region" description="Helical" evidence="3">
    <location>
        <begin position="53"/>
        <end position="76"/>
    </location>
</feature>
<dbReference type="GO" id="GO:0000155">
    <property type="term" value="F:phosphorelay sensor kinase activity"/>
    <property type="evidence" value="ECO:0007669"/>
    <property type="project" value="InterPro"/>
</dbReference>
<dbReference type="PRINTS" id="PR00344">
    <property type="entry name" value="BCTRLSENSOR"/>
</dbReference>
<evidence type="ECO:0000256" key="3">
    <source>
        <dbReference type="SAM" id="Phobius"/>
    </source>
</evidence>
<dbReference type="PANTHER" id="PTHR34220:SF7">
    <property type="entry name" value="SENSOR HISTIDINE KINASE YPDA"/>
    <property type="match status" value="1"/>
</dbReference>
<dbReference type="EC" id="2.7.13.3" evidence="2"/>
<dbReference type="InterPro" id="IPR036890">
    <property type="entry name" value="HATPase_C_sf"/>
</dbReference>
<dbReference type="AlphaFoldDB" id="A0A7J5TXH1"/>
<accession>A0A7J5TXH1</accession>
<keyword evidence="3" id="KW-0812">Transmembrane</keyword>
<dbReference type="InterPro" id="IPR050640">
    <property type="entry name" value="Bact_2-comp_sensor_kinase"/>
</dbReference>
<feature type="transmembrane region" description="Helical" evidence="3">
    <location>
        <begin position="12"/>
        <end position="33"/>
    </location>
</feature>
<dbReference type="EMBL" id="WELI01000006">
    <property type="protein sequence ID" value="KAB7729344.1"/>
    <property type="molecule type" value="Genomic_DNA"/>
</dbReference>
<evidence type="ECO:0000313" key="5">
    <source>
        <dbReference type="EMBL" id="KAB7729344.1"/>
    </source>
</evidence>
<feature type="transmembrane region" description="Helical" evidence="3">
    <location>
        <begin position="129"/>
        <end position="147"/>
    </location>
</feature>
<evidence type="ECO:0000256" key="1">
    <source>
        <dbReference type="ARBA" id="ARBA00000085"/>
    </source>
</evidence>
<feature type="domain" description="Histidine kinase" evidence="4">
    <location>
        <begin position="195"/>
        <end position="356"/>
    </location>
</feature>
<dbReference type="InterPro" id="IPR003594">
    <property type="entry name" value="HATPase_dom"/>
</dbReference>
<keyword evidence="6" id="KW-1185">Reference proteome</keyword>
<dbReference type="InterPro" id="IPR004358">
    <property type="entry name" value="Sig_transdc_His_kin-like_C"/>
</dbReference>
<keyword evidence="3" id="KW-0472">Membrane</keyword>
<dbReference type="SUPFAM" id="SSF55874">
    <property type="entry name" value="ATPase domain of HSP90 chaperone/DNA topoisomerase II/histidine kinase"/>
    <property type="match status" value="1"/>
</dbReference>
<feature type="transmembrane region" description="Helical" evidence="3">
    <location>
        <begin position="88"/>
        <end position="109"/>
    </location>
</feature>
<protein>
    <recommendedName>
        <fullName evidence="2">histidine kinase</fullName>
        <ecNumber evidence="2">2.7.13.3</ecNumber>
    </recommendedName>
</protein>
<organism evidence="5 6">
    <name type="scientific">Rudanella paleaurantiibacter</name>
    <dbReference type="NCBI Taxonomy" id="2614655"/>
    <lineage>
        <taxon>Bacteria</taxon>
        <taxon>Pseudomonadati</taxon>
        <taxon>Bacteroidota</taxon>
        <taxon>Cytophagia</taxon>
        <taxon>Cytophagales</taxon>
        <taxon>Cytophagaceae</taxon>
        <taxon>Rudanella</taxon>
    </lineage>
</organism>
<reference evidence="5 6" key="1">
    <citation type="submission" date="2019-10" db="EMBL/GenBank/DDBJ databases">
        <title>Rudanella paleaurantiibacter sp. nov., isolated from sludge.</title>
        <authorList>
            <person name="Xu S.Q."/>
        </authorList>
    </citation>
    <scope>NUCLEOTIDE SEQUENCE [LARGE SCALE GENOMIC DNA]</scope>
    <source>
        <strain evidence="5 6">HX-22-17</strain>
    </source>
</reference>
<dbReference type="PANTHER" id="PTHR34220">
    <property type="entry name" value="SENSOR HISTIDINE KINASE YPDA"/>
    <property type="match status" value="1"/>
</dbReference>